<evidence type="ECO:0000256" key="2">
    <source>
        <dbReference type="SAM" id="MobiDB-lite"/>
    </source>
</evidence>
<gene>
    <name evidence="4" type="ORF">BpHYR1_053387</name>
</gene>
<comment type="caution">
    <text evidence="4">The sequence shown here is derived from an EMBL/GenBank/DDBJ whole genome shotgun (WGS) entry which is preliminary data.</text>
</comment>
<dbReference type="STRING" id="10195.A0A3M7QY67"/>
<dbReference type="Proteomes" id="UP000276133">
    <property type="component" value="Unassembled WGS sequence"/>
</dbReference>
<dbReference type="SUPFAM" id="SSF52833">
    <property type="entry name" value="Thioredoxin-like"/>
    <property type="match status" value="1"/>
</dbReference>
<evidence type="ECO:0000313" key="4">
    <source>
        <dbReference type="EMBL" id="RNA15895.1"/>
    </source>
</evidence>
<dbReference type="Gene3D" id="3.40.30.10">
    <property type="entry name" value="Glutaredoxin"/>
    <property type="match status" value="1"/>
</dbReference>
<accession>A0A3M7QY67</accession>
<organism evidence="4 5">
    <name type="scientific">Brachionus plicatilis</name>
    <name type="common">Marine rotifer</name>
    <name type="synonym">Brachionus muelleri</name>
    <dbReference type="NCBI Taxonomy" id="10195"/>
    <lineage>
        <taxon>Eukaryota</taxon>
        <taxon>Metazoa</taxon>
        <taxon>Spiralia</taxon>
        <taxon>Gnathifera</taxon>
        <taxon>Rotifera</taxon>
        <taxon>Eurotatoria</taxon>
        <taxon>Monogononta</taxon>
        <taxon>Pseudotrocha</taxon>
        <taxon>Ploima</taxon>
        <taxon>Brachionidae</taxon>
        <taxon>Brachionus</taxon>
    </lineage>
</organism>
<feature type="compositionally biased region" description="Basic residues" evidence="2">
    <location>
        <begin position="185"/>
        <end position="196"/>
    </location>
</feature>
<dbReference type="EMBL" id="REGN01004851">
    <property type="protein sequence ID" value="RNA15895.1"/>
    <property type="molecule type" value="Genomic_DNA"/>
</dbReference>
<feature type="domain" description="Thioredoxin" evidence="3">
    <location>
        <begin position="66"/>
        <end position="149"/>
    </location>
</feature>
<dbReference type="InterPro" id="IPR036249">
    <property type="entry name" value="Thioredoxin-like_sf"/>
</dbReference>
<dbReference type="PANTHER" id="PTHR21148">
    <property type="entry name" value="THIOREDOXIN DOMAIN-CONTAINING PROTEIN 9"/>
    <property type="match status" value="1"/>
</dbReference>
<keyword evidence="5" id="KW-1185">Reference proteome</keyword>
<dbReference type="AlphaFoldDB" id="A0A3M7QY67"/>
<reference evidence="4 5" key="1">
    <citation type="journal article" date="2018" name="Sci. Rep.">
        <title>Genomic signatures of local adaptation to the degree of environmental predictability in rotifers.</title>
        <authorList>
            <person name="Franch-Gras L."/>
            <person name="Hahn C."/>
            <person name="Garcia-Roger E.M."/>
            <person name="Carmona M.J."/>
            <person name="Serra M."/>
            <person name="Gomez A."/>
        </authorList>
    </citation>
    <scope>NUCLEOTIDE SEQUENCE [LARGE SCALE GENOMIC DNA]</scope>
    <source>
        <strain evidence="4">HYR1</strain>
    </source>
</reference>
<evidence type="ECO:0000256" key="1">
    <source>
        <dbReference type="ARBA" id="ARBA00026148"/>
    </source>
</evidence>
<feature type="compositionally biased region" description="Acidic residues" evidence="2">
    <location>
        <begin position="203"/>
        <end position="212"/>
    </location>
</feature>
<proteinExistence type="predicted"/>
<evidence type="ECO:0000259" key="3">
    <source>
        <dbReference type="Pfam" id="PF00085"/>
    </source>
</evidence>
<protein>
    <recommendedName>
        <fullName evidence="1">Thioredoxin domain-containing protein 9</fullName>
    </recommendedName>
</protein>
<dbReference type="InterPro" id="IPR013766">
    <property type="entry name" value="Thioredoxin_domain"/>
</dbReference>
<evidence type="ECO:0000313" key="5">
    <source>
        <dbReference type="Proteomes" id="UP000276133"/>
    </source>
</evidence>
<dbReference type="CDD" id="cd02989">
    <property type="entry name" value="Phd_like_TxnDC9"/>
    <property type="match status" value="1"/>
</dbReference>
<feature type="region of interest" description="Disordered" evidence="2">
    <location>
        <begin position="183"/>
        <end position="212"/>
    </location>
</feature>
<dbReference type="Pfam" id="PF00085">
    <property type="entry name" value="Thioredoxin"/>
    <property type="match status" value="1"/>
</dbReference>
<dbReference type="OrthoDB" id="10257948at2759"/>
<sequence length="212" mass="24927">MENQLLQAVQIVEKQLDAEIDRLDNLDDDELDLIRKKRLESMKNSQKQKIEWQQNGHGSYSELADEREFFDACKKSQHVVCHFYRDSTFRCKIVDKHLEQLARQHIECKFIKINAEKVHFLIERLKVKIMPTIALIKENKPIDYIVGFTDLGNTDDFDTEMLEWRIARAGIIEYNGDLINPPQNSKKKHIHTKSKSIIKGNEENSDDDSNDW</sequence>
<name>A0A3M7QY67_BRAPC</name>